<evidence type="ECO:0000313" key="3">
    <source>
        <dbReference type="Proteomes" id="UP001283361"/>
    </source>
</evidence>
<comment type="caution">
    <text evidence="2">The sequence shown here is derived from an EMBL/GenBank/DDBJ whole genome shotgun (WGS) entry which is preliminary data.</text>
</comment>
<protein>
    <submittedName>
        <fullName evidence="2">Uncharacterized protein</fullName>
    </submittedName>
</protein>
<sequence length="249" mass="27668">MAAVSLPSPFNHVCTPIVSAEPAYRGHRLKGMYSKPKSANELEDSVTLLDLSDISVKCSTPYRLPRIPPPDSPTTTVEGGDRSDVDEKIFGRFGYEDVVKMPELGPSIRKALINPHSSLAQRYRQAGLGVPKFSSAAITPAYRHAPFPHPHHAQQIYNDEEIEDEYDQHSMFKSVDLTNPSVTPVSRSGSPTKSIKSIHWALGNEKNSIFDTTGQVRAQGPFSRCFQVRCTAPPNWLRMKLGRSRTMVH</sequence>
<evidence type="ECO:0000256" key="1">
    <source>
        <dbReference type="SAM" id="MobiDB-lite"/>
    </source>
</evidence>
<feature type="region of interest" description="Disordered" evidence="1">
    <location>
        <begin position="62"/>
        <end position="83"/>
    </location>
</feature>
<accession>A0AAE1AZF9</accession>
<proteinExistence type="predicted"/>
<name>A0AAE1AZF9_9GAST</name>
<dbReference type="Proteomes" id="UP001283361">
    <property type="component" value="Unassembled WGS sequence"/>
</dbReference>
<keyword evidence="3" id="KW-1185">Reference proteome</keyword>
<dbReference type="EMBL" id="JAWDGP010000935">
    <property type="protein sequence ID" value="KAK3796076.1"/>
    <property type="molecule type" value="Genomic_DNA"/>
</dbReference>
<evidence type="ECO:0000313" key="2">
    <source>
        <dbReference type="EMBL" id="KAK3796076.1"/>
    </source>
</evidence>
<dbReference type="AlphaFoldDB" id="A0AAE1AZF9"/>
<organism evidence="2 3">
    <name type="scientific">Elysia crispata</name>
    <name type="common">lettuce slug</name>
    <dbReference type="NCBI Taxonomy" id="231223"/>
    <lineage>
        <taxon>Eukaryota</taxon>
        <taxon>Metazoa</taxon>
        <taxon>Spiralia</taxon>
        <taxon>Lophotrochozoa</taxon>
        <taxon>Mollusca</taxon>
        <taxon>Gastropoda</taxon>
        <taxon>Heterobranchia</taxon>
        <taxon>Euthyneura</taxon>
        <taxon>Panpulmonata</taxon>
        <taxon>Sacoglossa</taxon>
        <taxon>Placobranchoidea</taxon>
        <taxon>Plakobranchidae</taxon>
        <taxon>Elysia</taxon>
    </lineage>
</organism>
<gene>
    <name evidence="2" type="ORF">RRG08_017566</name>
</gene>
<reference evidence="2" key="1">
    <citation type="journal article" date="2023" name="G3 (Bethesda)">
        <title>A reference genome for the long-term kleptoplast-retaining sea slug Elysia crispata morphotype clarki.</title>
        <authorList>
            <person name="Eastman K.E."/>
            <person name="Pendleton A.L."/>
            <person name="Shaikh M.A."/>
            <person name="Suttiyut T."/>
            <person name="Ogas R."/>
            <person name="Tomko P."/>
            <person name="Gavelis G."/>
            <person name="Widhalm J.R."/>
            <person name="Wisecaver J.H."/>
        </authorList>
    </citation>
    <scope>NUCLEOTIDE SEQUENCE</scope>
    <source>
        <strain evidence="2">ECLA1</strain>
    </source>
</reference>